<dbReference type="Proteomes" id="UP000182360">
    <property type="component" value="Unassembled WGS sequence"/>
</dbReference>
<name>A0A1H9JP77_9SPIR</name>
<dbReference type="NCBIfam" id="NF008712">
    <property type="entry name" value="PRK11715.1-1"/>
    <property type="match status" value="1"/>
</dbReference>
<feature type="transmembrane region" description="Helical" evidence="1">
    <location>
        <begin position="387"/>
        <end position="407"/>
    </location>
</feature>
<sequence length="448" mass="50546">MENQNQKLNQNHQIAALTKSDEKQKRKIFGGIGFKLIFISLIIIALLIGLGFIKGQLSDREYTYKNAKYQISESAGSNLYFKGPYIAIPFTRTIEEFVYRDGKQFKEKKIAEEGWHIIASDSVNIEAKLDSEARYLGIYSTPIYTGNASIYAVFDPKELIENDGISYKKDEAVLYMQLLNSSVLNNPVFKINEKDFNSDLFTIDGKIGIGTKINYDSEKLILKTNIGLRGAEQFTYGISSKQTKLNLACDWTSPGFTGFSYLPDKHEITDTGFTAQWSIPFGSDKTTQTIGFSFIEPVNLYQKLHRATKYGFLFIIVPFLVLFLFEIFAKITLHPVHYLLSGAACVLFFLILLALSEHIPFGAGYLIGAVTAGLTVSLYISSVTKRFGLGGIMMAMFTVLYSYLFFSLRSEDYALLFGAFFAFAVVAALMFLTRKIDWYNLKNKKTEN</sequence>
<keyword evidence="1" id="KW-0472">Membrane</keyword>
<keyword evidence="1" id="KW-1133">Transmembrane helix</keyword>
<dbReference type="PANTHER" id="PTHR30092">
    <property type="entry name" value="INNER MEMBRANE PROTEIN CRED"/>
    <property type="match status" value="1"/>
</dbReference>
<dbReference type="EMBL" id="FOFU01000014">
    <property type="protein sequence ID" value="SEQ88630.1"/>
    <property type="molecule type" value="Genomic_DNA"/>
</dbReference>
<dbReference type="PIRSF" id="PIRSF004548">
    <property type="entry name" value="CreD"/>
    <property type="match status" value="1"/>
</dbReference>
<dbReference type="RefSeq" id="WP_074645604.1">
    <property type="nucleotide sequence ID" value="NZ_FOFU01000014.1"/>
</dbReference>
<dbReference type="Pfam" id="PF06123">
    <property type="entry name" value="CreD"/>
    <property type="match status" value="1"/>
</dbReference>
<feature type="transmembrane region" description="Helical" evidence="1">
    <location>
        <begin position="32"/>
        <end position="53"/>
    </location>
</feature>
<evidence type="ECO:0000313" key="3">
    <source>
        <dbReference type="Proteomes" id="UP000182360"/>
    </source>
</evidence>
<keyword evidence="3" id="KW-1185">Reference proteome</keyword>
<reference evidence="2 3" key="1">
    <citation type="submission" date="2016-10" db="EMBL/GenBank/DDBJ databases">
        <authorList>
            <person name="de Groot N.N."/>
        </authorList>
    </citation>
    <scope>NUCLEOTIDE SEQUENCE [LARGE SCALE GENOMIC DNA]</scope>
    <source>
        <strain evidence="2 3">B25</strain>
    </source>
</reference>
<protein>
    <submittedName>
        <fullName evidence="2">Inner membrane protein</fullName>
    </submittedName>
</protein>
<evidence type="ECO:0000256" key="1">
    <source>
        <dbReference type="SAM" id="Phobius"/>
    </source>
</evidence>
<proteinExistence type="predicted"/>
<dbReference type="PANTHER" id="PTHR30092:SF0">
    <property type="entry name" value="INNER MEMBRANE PROTEIN CRED"/>
    <property type="match status" value="1"/>
</dbReference>
<feature type="transmembrane region" description="Helical" evidence="1">
    <location>
        <begin position="413"/>
        <end position="432"/>
    </location>
</feature>
<evidence type="ECO:0000313" key="2">
    <source>
        <dbReference type="EMBL" id="SEQ88630.1"/>
    </source>
</evidence>
<feature type="transmembrane region" description="Helical" evidence="1">
    <location>
        <begin position="310"/>
        <end position="329"/>
    </location>
</feature>
<dbReference type="GO" id="GO:0005886">
    <property type="term" value="C:plasma membrane"/>
    <property type="evidence" value="ECO:0007669"/>
    <property type="project" value="TreeGrafter"/>
</dbReference>
<gene>
    <name evidence="2" type="ORF">SAMN04487977_11425</name>
</gene>
<dbReference type="InterPro" id="IPR010364">
    <property type="entry name" value="Uncharacterised_IM_CreD"/>
</dbReference>
<feature type="transmembrane region" description="Helical" evidence="1">
    <location>
        <begin position="336"/>
        <end position="355"/>
    </location>
</feature>
<dbReference type="AlphaFoldDB" id="A0A1H9JP77"/>
<keyword evidence="1" id="KW-0812">Transmembrane</keyword>
<organism evidence="2 3">
    <name type="scientific">Treponema bryantii</name>
    <dbReference type="NCBI Taxonomy" id="163"/>
    <lineage>
        <taxon>Bacteria</taxon>
        <taxon>Pseudomonadati</taxon>
        <taxon>Spirochaetota</taxon>
        <taxon>Spirochaetia</taxon>
        <taxon>Spirochaetales</taxon>
        <taxon>Treponemataceae</taxon>
        <taxon>Treponema</taxon>
    </lineage>
</organism>
<accession>A0A1H9JP77</accession>
<feature type="transmembrane region" description="Helical" evidence="1">
    <location>
        <begin position="361"/>
        <end position="380"/>
    </location>
</feature>
<dbReference type="OrthoDB" id="9791851at2"/>